<evidence type="ECO:0000313" key="2">
    <source>
        <dbReference type="EMBL" id="KAK2639502.1"/>
    </source>
</evidence>
<dbReference type="GO" id="GO:0003676">
    <property type="term" value="F:nucleic acid binding"/>
    <property type="evidence" value="ECO:0007669"/>
    <property type="project" value="InterPro"/>
</dbReference>
<dbReference type="CDD" id="cd06222">
    <property type="entry name" value="RNase_H_like"/>
    <property type="match status" value="1"/>
</dbReference>
<dbReference type="Proteomes" id="UP001280121">
    <property type="component" value="Unassembled WGS sequence"/>
</dbReference>
<dbReference type="InterPro" id="IPR052929">
    <property type="entry name" value="RNase_H-like_EbsB-rel"/>
</dbReference>
<dbReference type="InterPro" id="IPR044730">
    <property type="entry name" value="RNase_H-like_dom_plant"/>
</dbReference>
<dbReference type="InterPro" id="IPR036397">
    <property type="entry name" value="RNaseH_sf"/>
</dbReference>
<dbReference type="SUPFAM" id="SSF53098">
    <property type="entry name" value="Ribonuclease H-like"/>
    <property type="match status" value="1"/>
</dbReference>
<keyword evidence="3" id="KW-1185">Reference proteome</keyword>
<name>A0AAD9TNV0_9ROSI</name>
<dbReference type="PANTHER" id="PTHR47074">
    <property type="entry name" value="BNAC02G40300D PROTEIN"/>
    <property type="match status" value="1"/>
</dbReference>
<dbReference type="Pfam" id="PF13456">
    <property type="entry name" value="RVT_3"/>
    <property type="match status" value="1"/>
</dbReference>
<protein>
    <recommendedName>
        <fullName evidence="1">RNase H type-1 domain-containing protein</fullName>
    </recommendedName>
</protein>
<dbReference type="InterPro" id="IPR012337">
    <property type="entry name" value="RNaseH-like_sf"/>
</dbReference>
<sequence length="607" mass="68530">MAMQDVVGGIRRKIENELDCLLAHEERYWRQQSHEIWLKNGDTNTKYFHARASHRRARNMTRGIYTDMGGWVSGQEGICKVVENYFGDIYKSSQPCQEDIERVTCHVQPCLNTTMSVFWKFSTDEVQRAVFEMFPTKAPGPNGFPALFYQKIWPHVVAHVTKSCLSVLNDGHRVWCGSVKPSRGLRQGDPLSPYIFLICLEGLSRLIFAAERKRDIAGFRCSPFFADDSLLFSKALERDCLAIRRVIDCYALASRHVVNFQKSAMCVRKKVTDGQNRKTLFTNIKDRIWDRVKGWQSKLFSLGGKEVLIKAPNALEGSPFLWQSLCWGRELLAECTRWRIGNGKSMLIYKDKWILRPYTFRVISPPMLEEKAKVSELKLPSGAWNETLIRGVFLSADVDLILSIPFLFSSRRNMFLHNSGSLLLDDVLPWVTAYGKEYSRAIEPEVGRDGSNIHKIEKWIPPSSGGYKVNTDVVLDAQEGHIGVGIIIRNDVGDVMASGAQRVMGGYSVPIAEAIAILKGMQFACNSGLNPCIFESDAHEVVYIINSRVSPLSEIGLIISDIMRLLDGPFNFHVTFAPRSANRVAHGLAKLGLKIVNNLFFIEECPP</sequence>
<dbReference type="InterPro" id="IPR002156">
    <property type="entry name" value="RNaseH_domain"/>
</dbReference>
<accession>A0AAD9TNV0</accession>
<evidence type="ECO:0000259" key="1">
    <source>
        <dbReference type="Pfam" id="PF13456"/>
    </source>
</evidence>
<dbReference type="EMBL" id="JANJYI010000008">
    <property type="protein sequence ID" value="KAK2639502.1"/>
    <property type="molecule type" value="Genomic_DNA"/>
</dbReference>
<organism evidence="2 3">
    <name type="scientific">Dipteronia dyeriana</name>
    <dbReference type="NCBI Taxonomy" id="168575"/>
    <lineage>
        <taxon>Eukaryota</taxon>
        <taxon>Viridiplantae</taxon>
        <taxon>Streptophyta</taxon>
        <taxon>Embryophyta</taxon>
        <taxon>Tracheophyta</taxon>
        <taxon>Spermatophyta</taxon>
        <taxon>Magnoliopsida</taxon>
        <taxon>eudicotyledons</taxon>
        <taxon>Gunneridae</taxon>
        <taxon>Pentapetalae</taxon>
        <taxon>rosids</taxon>
        <taxon>malvids</taxon>
        <taxon>Sapindales</taxon>
        <taxon>Sapindaceae</taxon>
        <taxon>Hippocastanoideae</taxon>
        <taxon>Acereae</taxon>
        <taxon>Dipteronia</taxon>
    </lineage>
</organism>
<evidence type="ECO:0000313" key="3">
    <source>
        <dbReference type="Proteomes" id="UP001280121"/>
    </source>
</evidence>
<gene>
    <name evidence="2" type="ORF">Ddye_027297</name>
</gene>
<dbReference type="AlphaFoldDB" id="A0AAD9TNV0"/>
<comment type="caution">
    <text evidence="2">The sequence shown here is derived from an EMBL/GenBank/DDBJ whole genome shotgun (WGS) entry which is preliminary data.</text>
</comment>
<dbReference type="GO" id="GO:0004523">
    <property type="term" value="F:RNA-DNA hybrid ribonuclease activity"/>
    <property type="evidence" value="ECO:0007669"/>
    <property type="project" value="InterPro"/>
</dbReference>
<feature type="domain" description="RNase H type-1" evidence="1">
    <location>
        <begin position="470"/>
        <end position="591"/>
    </location>
</feature>
<dbReference type="PANTHER" id="PTHR47074:SF48">
    <property type="entry name" value="POLYNUCLEOTIDYL TRANSFERASE, RIBONUCLEASE H-LIKE SUPERFAMILY PROTEIN"/>
    <property type="match status" value="1"/>
</dbReference>
<reference evidence="2" key="1">
    <citation type="journal article" date="2023" name="Plant J.">
        <title>Genome sequences and population genomics provide insights into the demographic history, inbreeding, and mutation load of two 'living fossil' tree species of Dipteronia.</title>
        <authorList>
            <person name="Feng Y."/>
            <person name="Comes H.P."/>
            <person name="Chen J."/>
            <person name="Zhu S."/>
            <person name="Lu R."/>
            <person name="Zhang X."/>
            <person name="Li P."/>
            <person name="Qiu J."/>
            <person name="Olsen K.M."/>
            <person name="Qiu Y."/>
        </authorList>
    </citation>
    <scope>NUCLEOTIDE SEQUENCE</scope>
    <source>
        <strain evidence="2">KIB01</strain>
    </source>
</reference>
<dbReference type="Gene3D" id="3.30.420.10">
    <property type="entry name" value="Ribonuclease H-like superfamily/Ribonuclease H"/>
    <property type="match status" value="1"/>
</dbReference>
<proteinExistence type="predicted"/>